<gene>
    <name evidence="2" type="ORF">P256_01709</name>
</gene>
<keyword evidence="3" id="KW-1185">Reference proteome</keyword>
<accession>V2TS24</accession>
<reference evidence="2 3" key="1">
    <citation type="submission" date="2013-10" db="EMBL/GenBank/DDBJ databases">
        <title>The Genome Sequence of Acinetobacter nectaris CIP 110549.</title>
        <authorList>
            <consortium name="The Broad Institute Genomics Platform"/>
            <consortium name="The Broad Institute Genome Sequencing Center for Infectious Disease"/>
            <person name="Cerqueira G."/>
            <person name="Feldgarden M."/>
            <person name="Courvalin P."/>
            <person name="Grillot-Courvalin C."/>
            <person name="Clermont D."/>
            <person name="Rocha E."/>
            <person name="Yoon E.-J."/>
            <person name="Nemec A."/>
            <person name="Young S.K."/>
            <person name="Zeng Q."/>
            <person name="Gargeya S."/>
            <person name="Fitzgerald M."/>
            <person name="Abouelleil A."/>
            <person name="Alvarado L."/>
            <person name="Berlin A.M."/>
            <person name="Chapman S.B."/>
            <person name="Gainer-Dewar J."/>
            <person name="Goldberg J."/>
            <person name="Gnerre S."/>
            <person name="Griggs A."/>
            <person name="Gujja S."/>
            <person name="Hansen M."/>
            <person name="Howarth C."/>
            <person name="Imamovic A."/>
            <person name="Ireland A."/>
            <person name="Larimer J."/>
            <person name="McCowan C."/>
            <person name="Murphy C."/>
            <person name="Pearson M."/>
            <person name="Poon T.W."/>
            <person name="Priest M."/>
            <person name="Roberts A."/>
            <person name="Saif S."/>
            <person name="Shea T."/>
            <person name="Sykes S."/>
            <person name="Wortman J."/>
            <person name="Nusbaum C."/>
            <person name="Birren B."/>
        </authorList>
    </citation>
    <scope>NUCLEOTIDE SEQUENCE [LARGE SCALE GENOMIC DNA]</scope>
    <source>
        <strain evidence="2 3">CIP 110549</strain>
    </source>
</reference>
<dbReference type="Proteomes" id="UP000023785">
    <property type="component" value="Unassembled WGS sequence"/>
</dbReference>
<evidence type="ECO:0008006" key="4">
    <source>
        <dbReference type="Google" id="ProtNLM"/>
    </source>
</evidence>
<keyword evidence="1" id="KW-0812">Transmembrane</keyword>
<protein>
    <recommendedName>
        <fullName evidence="4">DUF1345 domain-containing protein</fullName>
    </recommendedName>
</protein>
<evidence type="ECO:0000313" key="3">
    <source>
        <dbReference type="Proteomes" id="UP000023785"/>
    </source>
</evidence>
<sequence>MSLIRKTYRNIRYHPYFYLMLPVGLVIASILNYLTNWAWSTILLTSWNSAIGLYLIRTFAIITHYNQKHIAERAEKQDENKWVILLLVCLAVSMCLYAIIIHLSHLPSVPALKYAHILLALGTIAMAWLFMHTVFAVHYAHAFYIAKNRAKEPGLEFPKTPMPVYFDFIYFSYVIGTASQTADVSITSKKMRILNTFHLMLAFTFNTIILAICINIAASLITS</sequence>
<dbReference type="EMBL" id="AYER01000006">
    <property type="protein sequence ID" value="ESK38890.1"/>
    <property type="molecule type" value="Genomic_DNA"/>
</dbReference>
<dbReference type="InterPro" id="IPR009781">
    <property type="entry name" value="DUF1345"/>
</dbReference>
<dbReference type="OrthoDB" id="64737at2"/>
<feature type="transmembrane region" description="Helical" evidence="1">
    <location>
        <begin position="16"/>
        <end position="35"/>
    </location>
</feature>
<dbReference type="AlphaFoldDB" id="V2TS24"/>
<dbReference type="Pfam" id="PF07077">
    <property type="entry name" value="DUF1345"/>
    <property type="match status" value="1"/>
</dbReference>
<comment type="caution">
    <text evidence="2">The sequence shown here is derived from an EMBL/GenBank/DDBJ whole genome shotgun (WGS) entry which is preliminary data.</text>
</comment>
<feature type="transmembrane region" description="Helical" evidence="1">
    <location>
        <begin position="115"/>
        <end position="140"/>
    </location>
</feature>
<proteinExistence type="predicted"/>
<feature type="transmembrane region" description="Helical" evidence="1">
    <location>
        <begin position="199"/>
        <end position="221"/>
    </location>
</feature>
<evidence type="ECO:0000313" key="2">
    <source>
        <dbReference type="EMBL" id="ESK38890.1"/>
    </source>
</evidence>
<dbReference type="HOGENOM" id="CLU_098677_1_0_6"/>
<organism evidence="2 3">
    <name type="scientific">Acinetobacter nectaris CIP 110549</name>
    <dbReference type="NCBI Taxonomy" id="1392540"/>
    <lineage>
        <taxon>Bacteria</taxon>
        <taxon>Pseudomonadati</taxon>
        <taxon>Pseudomonadota</taxon>
        <taxon>Gammaproteobacteria</taxon>
        <taxon>Moraxellales</taxon>
        <taxon>Moraxellaceae</taxon>
        <taxon>Acinetobacter</taxon>
    </lineage>
</organism>
<name>V2TS24_9GAMM</name>
<keyword evidence="1" id="KW-1133">Transmembrane helix</keyword>
<dbReference type="PATRIC" id="fig|1392540.3.peg.1657"/>
<feature type="transmembrane region" description="Helical" evidence="1">
    <location>
        <begin position="82"/>
        <end position="103"/>
    </location>
</feature>
<evidence type="ECO:0000256" key="1">
    <source>
        <dbReference type="SAM" id="Phobius"/>
    </source>
</evidence>
<feature type="transmembrane region" description="Helical" evidence="1">
    <location>
        <begin position="41"/>
        <end position="62"/>
    </location>
</feature>
<keyword evidence="1" id="KW-0472">Membrane</keyword>
<dbReference type="RefSeq" id="WP_023273329.1">
    <property type="nucleotide sequence ID" value="NZ_KI530723.1"/>
</dbReference>
<dbReference type="eggNOG" id="COG4291">
    <property type="taxonomic scope" value="Bacteria"/>
</dbReference>